<reference evidence="1 2" key="1">
    <citation type="submission" date="2020-08" db="EMBL/GenBank/DDBJ databases">
        <title>Functional genomics of gut bacteria from endangered species of beetles.</title>
        <authorList>
            <person name="Carlos-Shanley C."/>
        </authorList>
    </citation>
    <scope>NUCLEOTIDE SEQUENCE [LARGE SCALE GENOMIC DNA]</scope>
    <source>
        <strain evidence="1 2">S00124</strain>
    </source>
</reference>
<evidence type="ECO:0000313" key="2">
    <source>
        <dbReference type="Proteomes" id="UP000562492"/>
    </source>
</evidence>
<gene>
    <name evidence="1" type="ORF">HNP33_003736</name>
</gene>
<dbReference type="RefSeq" id="WP_184711156.1">
    <property type="nucleotide sequence ID" value="NZ_CP083451.1"/>
</dbReference>
<comment type="caution">
    <text evidence="1">The sequence shown here is derived from an EMBL/GenBank/DDBJ whole genome shotgun (WGS) entry which is preliminary data.</text>
</comment>
<sequence length="68" mass="7560">MYANPVHIRSERFNLSLTPAERRLVEAVAELNGTQPSVLMRELAIEGLKLLHGSKSAVVSEEKRHAHA</sequence>
<name>A0ABR6RKE3_9BURK</name>
<dbReference type="EMBL" id="JACHKZ010000033">
    <property type="protein sequence ID" value="MBB6579622.1"/>
    <property type="molecule type" value="Genomic_DNA"/>
</dbReference>
<dbReference type="Proteomes" id="UP000562492">
    <property type="component" value="Unassembled WGS sequence"/>
</dbReference>
<evidence type="ECO:0000313" key="1">
    <source>
        <dbReference type="EMBL" id="MBB6579622.1"/>
    </source>
</evidence>
<protein>
    <submittedName>
        <fullName evidence="1">Uncharacterized protein</fullName>
    </submittedName>
</protein>
<proteinExistence type="predicted"/>
<keyword evidence="2" id="KW-1185">Reference proteome</keyword>
<accession>A0ABR6RKE3</accession>
<organism evidence="1 2">
    <name type="scientific">Comamonas odontotermitis</name>
    <dbReference type="NCBI Taxonomy" id="379895"/>
    <lineage>
        <taxon>Bacteria</taxon>
        <taxon>Pseudomonadati</taxon>
        <taxon>Pseudomonadota</taxon>
        <taxon>Betaproteobacteria</taxon>
        <taxon>Burkholderiales</taxon>
        <taxon>Comamonadaceae</taxon>
        <taxon>Comamonas</taxon>
    </lineage>
</organism>